<keyword evidence="3" id="KW-1185">Reference proteome</keyword>
<dbReference type="EMBL" id="BONX01000044">
    <property type="protein sequence ID" value="GIG99221.1"/>
    <property type="molecule type" value="Genomic_DNA"/>
</dbReference>
<dbReference type="Proteomes" id="UP000621500">
    <property type="component" value="Unassembled WGS sequence"/>
</dbReference>
<accession>A0ABQ4EX56</accession>
<feature type="region of interest" description="Disordered" evidence="1">
    <location>
        <begin position="90"/>
        <end position="113"/>
    </location>
</feature>
<reference evidence="2 3" key="1">
    <citation type="submission" date="2021-01" db="EMBL/GenBank/DDBJ databases">
        <title>Whole genome shotgun sequence of Plantactinospora mayteni NBRC 109088.</title>
        <authorList>
            <person name="Komaki H."/>
            <person name="Tamura T."/>
        </authorList>
    </citation>
    <scope>NUCLEOTIDE SEQUENCE [LARGE SCALE GENOMIC DNA]</scope>
    <source>
        <strain evidence="2 3">NBRC 109088</strain>
    </source>
</reference>
<name>A0ABQ4EX56_9ACTN</name>
<evidence type="ECO:0000313" key="2">
    <source>
        <dbReference type="EMBL" id="GIG99221.1"/>
    </source>
</evidence>
<sequence length="113" mass="11690">MTAGHTIGRLGGMTAKVTLSFSDETIEEARAFAKRDGMSLSAWIDQAAREKALREVFAAHAAAVGRARLDIEAAAIADAQEAALVDAALGRRASAPSTTSPRGPADREVGRGA</sequence>
<protein>
    <submittedName>
        <fullName evidence="2">Uncharacterized protein</fullName>
    </submittedName>
</protein>
<proteinExistence type="predicted"/>
<comment type="caution">
    <text evidence="2">The sequence shown here is derived from an EMBL/GenBank/DDBJ whole genome shotgun (WGS) entry which is preliminary data.</text>
</comment>
<organism evidence="2 3">
    <name type="scientific">Plantactinospora mayteni</name>
    <dbReference type="NCBI Taxonomy" id="566021"/>
    <lineage>
        <taxon>Bacteria</taxon>
        <taxon>Bacillati</taxon>
        <taxon>Actinomycetota</taxon>
        <taxon>Actinomycetes</taxon>
        <taxon>Micromonosporales</taxon>
        <taxon>Micromonosporaceae</taxon>
        <taxon>Plantactinospora</taxon>
    </lineage>
</organism>
<dbReference type="Pfam" id="PF19891">
    <property type="entry name" value="DUF6364"/>
    <property type="match status" value="1"/>
</dbReference>
<evidence type="ECO:0000256" key="1">
    <source>
        <dbReference type="SAM" id="MobiDB-lite"/>
    </source>
</evidence>
<dbReference type="InterPro" id="IPR045944">
    <property type="entry name" value="DUF6364"/>
</dbReference>
<evidence type="ECO:0000313" key="3">
    <source>
        <dbReference type="Proteomes" id="UP000621500"/>
    </source>
</evidence>
<feature type="compositionally biased region" description="Basic and acidic residues" evidence="1">
    <location>
        <begin position="104"/>
        <end position="113"/>
    </location>
</feature>
<gene>
    <name evidence="2" type="ORF">Pma05_57940</name>
</gene>